<organism evidence="2">
    <name type="scientific">Pithovirus LCPAC406</name>
    <dbReference type="NCBI Taxonomy" id="2506599"/>
    <lineage>
        <taxon>Viruses</taxon>
        <taxon>Pithoviruses</taxon>
    </lineage>
</organism>
<dbReference type="GO" id="GO:0004519">
    <property type="term" value="F:endonuclease activity"/>
    <property type="evidence" value="ECO:0007669"/>
    <property type="project" value="UniProtKB-KW"/>
</dbReference>
<feature type="domain" description="HNH nuclease" evidence="1">
    <location>
        <begin position="329"/>
        <end position="369"/>
    </location>
</feature>
<sequence>MKALKGTTRCYYHPLIKREKIVCGEPKAQKRGFCTIKVDNTGDKCFRHDDRPKCNAKLTRGKFCSNRVTNEDDKCLTHGGVKEEKKDNRTILKCPECGADEEWKSMNLVSYSNYKLSSLGRVYNTKTGKLLKEDKKPTSKGYIRCELTNNIKNGHNKGVHTWQGGVFLDIKLVYGKEYNPITVDHIDGIKSHNWTCCNLRATTIQVQQLNRNMPQFRQGRTVLKMSLEGEILEEYISMRKAAFVLNIYRDTVKRHCESRKEIDGYTLRFLNEDHIGIQEWHSSKLLYPEYRSSFEVSREGWIRRANGVLFKGSFDGYYFVVGILYGKLRFVHDLVYEIITGQKIPDGYEISHINCRGHDNRFSNLELTTQ</sequence>
<keyword evidence="2" id="KW-0378">Hydrolase</keyword>
<dbReference type="InterPro" id="IPR044925">
    <property type="entry name" value="His-Me_finger_sf"/>
</dbReference>
<dbReference type="SUPFAM" id="SSF54060">
    <property type="entry name" value="His-Me finger endonucleases"/>
    <property type="match status" value="2"/>
</dbReference>
<dbReference type="Pfam" id="PF13392">
    <property type="entry name" value="HNH_3"/>
    <property type="match status" value="1"/>
</dbReference>
<accession>A0A481ZGA9</accession>
<evidence type="ECO:0000313" key="2">
    <source>
        <dbReference type="EMBL" id="QBK94082.1"/>
    </source>
</evidence>
<name>A0A481ZGA9_9VIRU</name>
<protein>
    <submittedName>
        <fullName evidence="2">HNH endonuclease</fullName>
    </submittedName>
</protein>
<dbReference type="Gene3D" id="3.90.75.20">
    <property type="match status" value="2"/>
</dbReference>
<proteinExistence type="predicted"/>
<gene>
    <name evidence="2" type="ORF">LCPAC406_03960</name>
</gene>
<keyword evidence="2" id="KW-0540">Nuclease</keyword>
<keyword evidence="2" id="KW-0255">Endonuclease</keyword>
<dbReference type="InterPro" id="IPR003615">
    <property type="entry name" value="HNH_nuc"/>
</dbReference>
<evidence type="ECO:0000259" key="1">
    <source>
        <dbReference type="Pfam" id="PF13392"/>
    </source>
</evidence>
<dbReference type="EMBL" id="MK500613">
    <property type="protein sequence ID" value="QBK94082.1"/>
    <property type="molecule type" value="Genomic_DNA"/>
</dbReference>
<reference evidence="2" key="1">
    <citation type="journal article" date="2019" name="MBio">
        <title>Virus Genomes from Deep Sea Sediments Expand the Ocean Megavirome and Support Independent Origins of Viral Gigantism.</title>
        <authorList>
            <person name="Backstrom D."/>
            <person name="Yutin N."/>
            <person name="Jorgensen S.L."/>
            <person name="Dharamshi J."/>
            <person name="Homa F."/>
            <person name="Zaremba-Niedwiedzka K."/>
            <person name="Spang A."/>
            <person name="Wolf Y.I."/>
            <person name="Koonin E.V."/>
            <person name="Ettema T.J."/>
        </authorList>
    </citation>
    <scope>NUCLEOTIDE SEQUENCE</scope>
</reference>